<accession>A0A6J4ICB7</accession>
<evidence type="ECO:0000313" key="1">
    <source>
        <dbReference type="EMBL" id="CAA9246320.1"/>
    </source>
</evidence>
<proteinExistence type="predicted"/>
<reference evidence="1" key="1">
    <citation type="submission" date="2020-02" db="EMBL/GenBank/DDBJ databases">
        <authorList>
            <person name="Meier V. D."/>
        </authorList>
    </citation>
    <scope>NUCLEOTIDE SEQUENCE</scope>
    <source>
        <strain evidence="1">AVDCRST_MAG50</strain>
    </source>
</reference>
<dbReference type="AlphaFoldDB" id="A0A6J4ICB7"/>
<dbReference type="EMBL" id="CADCTF010000101">
    <property type="protein sequence ID" value="CAA9246320.1"/>
    <property type="molecule type" value="Genomic_DNA"/>
</dbReference>
<protein>
    <submittedName>
        <fullName evidence="1">Uncharacterized protein</fullName>
    </submittedName>
</protein>
<sequence length="139" mass="15746">MSNELVVLSHLRWVFVWQRPQHLIARVGRHHDRTWFVEEPVIADVAEPTLRCEQHGTVDRVWLELPDGPVDPTFDARASDTYASLLPSLLGETSERTVWIDTPMALDLARALDPSVTSPPSTLRRAGAWCFPSGVEREH</sequence>
<gene>
    <name evidence="1" type="ORF">AVDCRST_MAG50-2001</name>
</gene>
<name>A0A6J4ICB7_9ACTN</name>
<organism evidence="1">
    <name type="scientific">uncultured Acidimicrobiales bacterium</name>
    <dbReference type="NCBI Taxonomy" id="310071"/>
    <lineage>
        <taxon>Bacteria</taxon>
        <taxon>Bacillati</taxon>
        <taxon>Actinomycetota</taxon>
        <taxon>Acidimicrobiia</taxon>
        <taxon>Acidimicrobiales</taxon>
        <taxon>environmental samples</taxon>
    </lineage>
</organism>